<evidence type="ECO:0000313" key="7">
    <source>
        <dbReference type="Proteomes" id="UP001153620"/>
    </source>
</evidence>
<dbReference type="PRINTS" id="PR00722">
    <property type="entry name" value="CHYMOTRYPSIN"/>
</dbReference>
<reference evidence="6" key="2">
    <citation type="submission" date="2022-10" db="EMBL/GenBank/DDBJ databases">
        <authorList>
            <consortium name="ENA_rothamsted_submissions"/>
            <consortium name="culmorum"/>
            <person name="King R."/>
        </authorList>
    </citation>
    <scope>NUCLEOTIDE SEQUENCE</scope>
</reference>
<dbReference type="FunFam" id="2.40.10.10:FF:000068">
    <property type="entry name" value="transmembrane protease serine 2"/>
    <property type="match status" value="2"/>
</dbReference>
<dbReference type="OrthoDB" id="8033859at2759"/>
<dbReference type="Pfam" id="PF00089">
    <property type="entry name" value="Trypsin"/>
    <property type="match status" value="2"/>
</dbReference>
<feature type="chain" id="PRO_5040169501" description="Peptidase S1 domain-containing protein" evidence="4">
    <location>
        <begin position="16"/>
        <end position="1002"/>
    </location>
</feature>
<dbReference type="InterPro" id="IPR018114">
    <property type="entry name" value="TRYPSIN_HIS"/>
</dbReference>
<comment type="similarity">
    <text evidence="3">Belongs to the peptidase S1 family. CLIP subfamily.</text>
</comment>
<dbReference type="SMART" id="SM00020">
    <property type="entry name" value="Tryp_SPc"/>
    <property type="match status" value="2"/>
</dbReference>
<dbReference type="InterPro" id="IPR001314">
    <property type="entry name" value="Peptidase_S1A"/>
</dbReference>
<gene>
    <name evidence="6" type="ORF">CHIRRI_LOCUS14058</name>
</gene>
<dbReference type="InterPro" id="IPR043504">
    <property type="entry name" value="Peptidase_S1_PA_chymotrypsin"/>
</dbReference>
<dbReference type="PANTHER" id="PTHR24256">
    <property type="entry name" value="TRYPTASE-RELATED"/>
    <property type="match status" value="1"/>
</dbReference>
<dbReference type="InterPro" id="IPR006616">
    <property type="entry name" value="DM9_repeat"/>
</dbReference>
<dbReference type="PROSITE" id="PS00134">
    <property type="entry name" value="TRYPSIN_HIS"/>
    <property type="match status" value="2"/>
</dbReference>
<evidence type="ECO:0000256" key="3">
    <source>
        <dbReference type="ARBA" id="ARBA00024195"/>
    </source>
</evidence>
<dbReference type="GO" id="GO:0004252">
    <property type="term" value="F:serine-type endopeptidase activity"/>
    <property type="evidence" value="ECO:0007669"/>
    <property type="project" value="InterPro"/>
</dbReference>
<accession>A0A9N9X0Q8</accession>
<name>A0A9N9X0Q8_9DIPT</name>
<dbReference type="InterPro" id="IPR009003">
    <property type="entry name" value="Peptidase_S1_PA"/>
</dbReference>
<dbReference type="Proteomes" id="UP001153620">
    <property type="component" value="Chromosome 4"/>
</dbReference>
<evidence type="ECO:0000256" key="1">
    <source>
        <dbReference type="ARBA" id="ARBA00023157"/>
    </source>
</evidence>
<evidence type="ECO:0000313" key="6">
    <source>
        <dbReference type="EMBL" id="CAG9811249.1"/>
    </source>
</evidence>
<dbReference type="AlphaFoldDB" id="A0A9N9X0Q8"/>
<dbReference type="SMART" id="SM00696">
    <property type="entry name" value="DM9"/>
    <property type="match status" value="5"/>
</dbReference>
<keyword evidence="7" id="KW-1185">Reference proteome</keyword>
<feature type="domain" description="Peptidase S1" evidence="5">
    <location>
        <begin position="602"/>
        <end position="854"/>
    </location>
</feature>
<dbReference type="GO" id="GO:0006508">
    <property type="term" value="P:proteolysis"/>
    <property type="evidence" value="ECO:0007669"/>
    <property type="project" value="InterPro"/>
</dbReference>
<keyword evidence="4" id="KW-0732">Signal</keyword>
<feature type="domain" description="Peptidase S1" evidence="5">
    <location>
        <begin position="77"/>
        <end position="334"/>
    </location>
</feature>
<organism evidence="6 7">
    <name type="scientific">Chironomus riparius</name>
    <dbReference type="NCBI Taxonomy" id="315576"/>
    <lineage>
        <taxon>Eukaryota</taxon>
        <taxon>Metazoa</taxon>
        <taxon>Ecdysozoa</taxon>
        <taxon>Arthropoda</taxon>
        <taxon>Hexapoda</taxon>
        <taxon>Insecta</taxon>
        <taxon>Pterygota</taxon>
        <taxon>Neoptera</taxon>
        <taxon>Endopterygota</taxon>
        <taxon>Diptera</taxon>
        <taxon>Nematocera</taxon>
        <taxon>Chironomoidea</taxon>
        <taxon>Chironomidae</taxon>
        <taxon>Chironominae</taxon>
        <taxon>Chironomus</taxon>
    </lineage>
</organism>
<reference evidence="6" key="1">
    <citation type="submission" date="2022-01" db="EMBL/GenBank/DDBJ databases">
        <authorList>
            <person name="King R."/>
        </authorList>
    </citation>
    <scope>NUCLEOTIDE SEQUENCE</scope>
</reference>
<protein>
    <recommendedName>
        <fullName evidence="5">Peptidase S1 domain-containing protein</fullName>
    </recommendedName>
</protein>
<dbReference type="Gene3D" id="2.40.10.10">
    <property type="entry name" value="Trypsin-like serine proteases"/>
    <property type="match status" value="2"/>
</dbReference>
<dbReference type="InterPro" id="IPR001254">
    <property type="entry name" value="Trypsin_dom"/>
</dbReference>
<evidence type="ECO:0000259" key="5">
    <source>
        <dbReference type="PROSITE" id="PS50240"/>
    </source>
</evidence>
<dbReference type="EMBL" id="OU895880">
    <property type="protein sequence ID" value="CAG9811249.1"/>
    <property type="molecule type" value="Genomic_DNA"/>
</dbReference>
<keyword evidence="2" id="KW-0325">Glycoprotein</keyword>
<proteinExistence type="inferred from homology"/>
<keyword evidence="1" id="KW-1015">Disulfide bond</keyword>
<dbReference type="Pfam" id="PF11901">
    <property type="entry name" value="DM9"/>
    <property type="match status" value="3"/>
</dbReference>
<evidence type="ECO:0000256" key="4">
    <source>
        <dbReference type="SAM" id="SignalP"/>
    </source>
</evidence>
<dbReference type="SUPFAM" id="SSF50494">
    <property type="entry name" value="Trypsin-like serine proteases"/>
    <property type="match status" value="2"/>
</dbReference>
<sequence length="1002" mass="110950">MKLFIFFISLSVSLATQDQCGISKVNSGGPTGLIFNGELAEDSQWPWAAAVLIMIVKFFTLLISFAVSINSQNQCGIPGIQPRVEVNLNHKDKVADDGQWPWAAALYLKNGNQRQYFCSGTLISDQYVLTAAHCIQNKAATRLSPNQISVTLGAVDSSNNNGDIYDVIDVKTHPEWNTTYDTKFDADLAIIKLNSSVEFSPYVQPACLPTPDEKVFEVTGFVAGYGTYSNEDGIDGKLRYLQIPTVTQENCLWHPGGFAKAASKRTFCGGDLSKSACKGDSGAGFVTESLSGLYQIIGIVSAAILSLTENCQPDSYVVFTNVPLFVNWILTETGRADVIGQQAWNPYNPSTKIISAGSIYVDEGGVKAYIARRKIGDNLIVGKFFEEWKSIYVPYFGGELKFEDGIVILASSKNPQWIPFSGSFPHNAVQGGHEGGAKLFVGRKIIDDKSVIGKIIDKTIYVPYFSKELSFQDFDILVLCDESWTPYNSSTDSIPVNSISIDEGNAKTFVARRRHANNLIIGKFVPSWNSIFLPFMGQELKFEDRIELLTTNKTHQWIPFEGTFPTNAVLGGFEGSAKLYVGRRMHEGKNTIGKVIDTTKTIYIGSGGLGFNGRLSEDGQWPWAAALYLKNGNSRTFYCSGTLIGEQYVLTAAHCIQDKGRPPFETDKISVTLGVADASKNRGEKFDVIEVKMHPEWSTTYGTKYDADIAIIKLGRSVRFSKNIQPACLPTSYEKVFEVTGFVAGYGVTNDDVLDEKLRYLKIPTVSQEDCLWHPSGFHTTASKRTFCGGDLSQTACKGDSGAGFVVRSHTGSFKVIGVVSAAILDLGENCRSDSYAVFTNVPLFVNWILIETGRANEIRNEVWNPYDPSTDVISKNSVYSDEGSVRTYVARRMHDKNLIIGKFVRPHKTIYVPYFGEELKFEDKIEILASNKSPRWVQFTGSFPNNAVQGGYEGDAKLFVGRRMHEGIFIIGKVVDSIKAIFIPYFWKEHRFDDFEILVLE</sequence>
<dbReference type="CDD" id="cd00190">
    <property type="entry name" value="Tryp_SPc"/>
    <property type="match status" value="2"/>
</dbReference>
<feature type="signal peptide" evidence="4">
    <location>
        <begin position="1"/>
        <end position="15"/>
    </location>
</feature>
<evidence type="ECO:0000256" key="2">
    <source>
        <dbReference type="ARBA" id="ARBA00023180"/>
    </source>
</evidence>
<dbReference type="PROSITE" id="PS50240">
    <property type="entry name" value="TRYPSIN_DOM"/>
    <property type="match status" value="2"/>
</dbReference>
<dbReference type="InterPro" id="IPR051487">
    <property type="entry name" value="Ser/Thr_Proteases_Immune/Dev"/>
</dbReference>